<keyword evidence="1" id="KW-0812">Transmembrane</keyword>
<feature type="transmembrane region" description="Helical" evidence="1">
    <location>
        <begin position="25"/>
        <end position="53"/>
    </location>
</feature>
<accession>A0ABT8BWX7</accession>
<keyword evidence="3" id="KW-1185">Reference proteome</keyword>
<reference evidence="3" key="1">
    <citation type="journal article" date="2019" name="Int. J. Syst. Evol. Microbiol.">
        <title>The Global Catalogue of Microorganisms (GCM) 10K type strain sequencing project: providing services to taxonomists for standard genome sequencing and annotation.</title>
        <authorList>
            <consortium name="The Broad Institute Genomics Platform"/>
            <consortium name="The Broad Institute Genome Sequencing Center for Infectious Disease"/>
            <person name="Wu L."/>
            <person name="Ma J."/>
        </authorList>
    </citation>
    <scope>NUCLEOTIDE SEQUENCE [LARGE SCALE GENOMIC DNA]</scope>
    <source>
        <strain evidence="3">CECT 7398</strain>
    </source>
</reference>
<evidence type="ECO:0000313" key="2">
    <source>
        <dbReference type="EMBL" id="MDN3611493.1"/>
    </source>
</evidence>
<feature type="transmembrane region" description="Helical" evidence="1">
    <location>
        <begin position="65"/>
        <end position="83"/>
    </location>
</feature>
<protein>
    <submittedName>
        <fullName evidence="2">Uncharacterized protein</fullName>
    </submittedName>
</protein>
<comment type="caution">
    <text evidence="2">The sequence shown here is derived from an EMBL/GenBank/DDBJ whole genome shotgun (WGS) entry which is preliminary data.</text>
</comment>
<evidence type="ECO:0000256" key="1">
    <source>
        <dbReference type="SAM" id="Phobius"/>
    </source>
</evidence>
<organism evidence="2 3">
    <name type="scientific">Vibrio ostreicida</name>
    <dbReference type="NCBI Taxonomy" id="526588"/>
    <lineage>
        <taxon>Bacteria</taxon>
        <taxon>Pseudomonadati</taxon>
        <taxon>Pseudomonadota</taxon>
        <taxon>Gammaproteobacteria</taxon>
        <taxon>Vibrionales</taxon>
        <taxon>Vibrionaceae</taxon>
        <taxon>Vibrio</taxon>
    </lineage>
</organism>
<dbReference type="Proteomes" id="UP001238540">
    <property type="component" value="Unassembled WGS sequence"/>
</dbReference>
<dbReference type="RefSeq" id="WP_076588857.1">
    <property type="nucleotide sequence ID" value="NZ_JABEYA020000005.1"/>
</dbReference>
<proteinExistence type="predicted"/>
<keyword evidence="1" id="KW-0472">Membrane</keyword>
<dbReference type="EMBL" id="JAUFQC010000027">
    <property type="protein sequence ID" value="MDN3611493.1"/>
    <property type="molecule type" value="Genomic_DNA"/>
</dbReference>
<evidence type="ECO:0000313" key="3">
    <source>
        <dbReference type="Proteomes" id="UP001238540"/>
    </source>
</evidence>
<keyword evidence="1" id="KW-1133">Transmembrane helix</keyword>
<name>A0ABT8BWX7_9VIBR</name>
<gene>
    <name evidence="2" type="ORF">QWZ16_17995</name>
</gene>
<sequence>MMALLAAALFMVGLGVKIGVSYLNIGLWIMIMLLVSGFLANIGLHVVVSLFVLSPFLIKMNKAPLAGQLYGLCVIVPALMLWIDTI</sequence>